<accession>A0ABY6L3R1</accession>
<gene>
    <name evidence="1" type="ORF">LAZ67_12001788</name>
</gene>
<dbReference type="Proteomes" id="UP001235939">
    <property type="component" value="Chromosome 12"/>
</dbReference>
<evidence type="ECO:0000313" key="1">
    <source>
        <dbReference type="EMBL" id="UYV74911.1"/>
    </source>
</evidence>
<organism evidence="1 2">
    <name type="scientific">Cordylochernes scorpioides</name>
    <dbReference type="NCBI Taxonomy" id="51811"/>
    <lineage>
        <taxon>Eukaryota</taxon>
        <taxon>Metazoa</taxon>
        <taxon>Ecdysozoa</taxon>
        <taxon>Arthropoda</taxon>
        <taxon>Chelicerata</taxon>
        <taxon>Arachnida</taxon>
        <taxon>Pseudoscorpiones</taxon>
        <taxon>Cheliferoidea</taxon>
        <taxon>Chernetidae</taxon>
        <taxon>Cordylochernes</taxon>
    </lineage>
</organism>
<protein>
    <submittedName>
        <fullName evidence="1">Uncharacterized protein</fullName>
    </submittedName>
</protein>
<keyword evidence="2" id="KW-1185">Reference proteome</keyword>
<reference evidence="1 2" key="1">
    <citation type="submission" date="2022-01" db="EMBL/GenBank/DDBJ databases">
        <title>A chromosomal length assembly of Cordylochernes scorpioides.</title>
        <authorList>
            <person name="Zeh D."/>
            <person name="Zeh J."/>
        </authorList>
    </citation>
    <scope>NUCLEOTIDE SEQUENCE [LARGE SCALE GENOMIC DNA]</scope>
    <source>
        <strain evidence="1">IN4F17</strain>
        <tissue evidence="1">Whole Body</tissue>
    </source>
</reference>
<dbReference type="EMBL" id="CP092874">
    <property type="protein sequence ID" value="UYV74911.1"/>
    <property type="molecule type" value="Genomic_DNA"/>
</dbReference>
<proteinExistence type="predicted"/>
<sequence>MRNDWITYVPFYGYSTGHILQSQQFIDSREIHLTGVKRIYRYLKGTRNKMLVLEKKEFEAANESTEFLPKKSTFNCEQDICSIRSCLSCDFNSQADITGDLNTEVNWFSKLKHLPNIEIPRWLCFKDSYVEKTTLHSFCDAS</sequence>
<name>A0ABY6L3R1_9ARAC</name>
<evidence type="ECO:0000313" key="2">
    <source>
        <dbReference type="Proteomes" id="UP001235939"/>
    </source>
</evidence>